<proteinExistence type="predicted"/>
<organism evidence="2 3">
    <name type="scientific">Litomosoides sigmodontis</name>
    <name type="common">Filarial nematode worm</name>
    <dbReference type="NCBI Taxonomy" id="42156"/>
    <lineage>
        <taxon>Eukaryota</taxon>
        <taxon>Metazoa</taxon>
        <taxon>Ecdysozoa</taxon>
        <taxon>Nematoda</taxon>
        <taxon>Chromadorea</taxon>
        <taxon>Rhabditida</taxon>
        <taxon>Spirurina</taxon>
        <taxon>Spiruromorpha</taxon>
        <taxon>Filarioidea</taxon>
        <taxon>Onchocercidae</taxon>
        <taxon>Litomosoides</taxon>
    </lineage>
</organism>
<feature type="region of interest" description="Disordered" evidence="1">
    <location>
        <begin position="408"/>
        <end position="444"/>
    </location>
</feature>
<accession>A0A3P6U6H2</accession>
<gene>
    <name evidence="2" type="ORF">NLS_LOCUS9236</name>
</gene>
<keyword evidence="3" id="KW-1185">Reference proteome</keyword>
<feature type="compositionally biased region" description="Polar residues" evidence="1">
    <location>
        <begin position="62"/>
        <end position="72"/>
    </location>
</feature>
<dbReference type="AlphaFoldDB" id="A0A3P6U6H2"/>
<dbReference type="OrthoDB" id="5873484at2759"/>
<reference evidence="2 3" key="1">
    <citation type="submission" date="2018-08" db="EMBL/GenBank/DDBJ databases">
        <authorList>
            <person name="Laetsch R D."/>
            <person name="Stevens L."/>
            <person name="Kumar S."/>
            <person name="Blaxter L. M."/>
        </authorList>
    </citation>
    <scope>NUCLEOTIDE SEQUENCE [LARGE SCALE GENOMIC DNA]</scope>
</reference>
<name>A0A3P6U6H2_LITSI</name>
<dbReference type="STRING" id="42156.A0A3P6U6H2"/>
<sequence length="515" mass="56980">MSFYRKKTVPATFASQHDIVNSLQSFSSNDDQPANAKCHVLLRRKRFTRRQRHNLTGRAFGNRTSKSTSTLNKVEKSGSTTNSASSSSSTDTDSTNSRRKRSIQLARVGRKSVECKKGATTEVAFHSFKQNYANSNLITQSTTPPVIPSVESIDSFQKFKGPAARKAHRRTQRSKLNSFANKQLETKAESQAGLNIDSEKKQLAKDAFVRRSASVRDLNGTMIDFTNQDSVTRWTSQILAEIDSLPSSSFDLTGRSTPRPLSPLITTTDNSVITTDNAAITNVAFLDELADAPLMDSWQQKATIPETSCTAHIALKAQPSNCRTQSAHAILTNSTKNSEHLNKFYFLQAKIHSANDSKNLEILKSEKSDSKDASQLTRNDELELKRSIAPTVKRNVALALDAKPSSQCFTQMPKLNPEQRSGHSVQQESAVEQKASISSDNDANERMNRTNFSLECINLIKESNVDDRLKLFGGLKRTELADQTSSSSSSSSPLAVWKRKNEKSEIITLALARLL</sequence>
<evidence type="ECO:0000313" key="2">
    <source>
        <dbReference type="EMBL" id="VDK89695.1"/>
    </source>
</evidence>
<evidence type="ECO:0000256" key="1">
    <source>
        <dbReference type="SAM" id="MobiDB-lite"/>
    </source>
</evidence>
<feature type="compositionally biased region" description="Low complexity" evidence="1">
    <location>
        <begin position="77"/>
        <end position="95"/>
    </location>
</feature>
<evidence type="ECO:0000313" key="3">
    <source>
        <dbReference type="Proteomes" id="UP000277928"/>
    </source>
</evidence>
<feature type="compositionally biased region" description="Polar residues" evidence="1">
    <location>
        <begin position="418"/>
        <end position="441"/>
    </location>
</feature>
<protein>
    <submittedName>
        <fullName evidence="2">Uncharacterized protein</fullName>
    </submittedName>
</protein>
<dbReference type="Proteomes" id="UP000277928">
    <property type="component" value="Unassembled WGS sequence"/>
</dbReference>
<feature type="region of interest" description="Disordered" evidence="1">
    <location>
        <begin position="49"/>
        <end position="109"/>
    </location>
</feature>
<dbReference type="EMBL" id="UYRX01001447">
    <property type="protein sequence ID" value="VDK89695.1"/>
    <property type="molecule type" value="Genomic_DNA"/>
</dbReference>